<keyword evidence="4" id="KW-1133">Transmembrane helix</keyword>
<sequence>MAGFGDYSAYNRPYGLDPNRETNDLYDTRYQQIYGYHTPVTEEFQGPPLVMDDIPEEGMLTVSLAIVTPFYGASLVETVQSDIASDKPALFDVFREGCVRLLEWGSPSRGRMLPIWAIVMPTVGLGLTKYLAQKMIELYEYHIL</sequence>
<dbReference type="STRING" id="104452.A0A0L7KZF3"/>
<keyword evidence="4" id="KW-0472">Membrane</keyword>
<dbReference type="PANTHER" id="PTHR21252:SF2">
    <property type="entry name" value="MITOCHONDRIAL OUTER MEMBRANE PROTEIN SLC25A46"/>
    <property type="match status" value="1"/>
</dbReference>
<evidence type="ECO:0000256" key="2">
    <source>
        <dbReference type="ARBA" id="ARBA00022448"/>
    </source>
</evidence>
<name>A0A0L7KZF3_OPEBR</name>
<dbReference type="GO" id="GO:0005741">
    <property type="term" value="C:mitochondrial outer membrane"/>
    <property type="evidence" value="ECO:0007669"/>
    <property type="project" value="InterPro"/>
</dbReference>
<dbReference type="PANTHER" id="PTHR21252">
    <property type="entry name" value="TB1 PROTEIN-RELATED"/>
    <property type="match status" value="1"/>
</dbReference>
<evidence type="ECO:0000256" key="1">
    <source>
        <dbReference type="ARBA" id="ARBA00004225"/>
    </source>
</evidence>
<keyword evidence="7" id="KW-1185">Reference proteome</keyword>
<dbReference type="InterPro" id="IPR039158">
    <property type="entry name" value="SLC25A46"/>
</dbReference>
<evidence type="ECO:0000256" key="5">
    <source>
        <dbReference type="ARBA" id="ARBA00023128"/>
    </source>
</evidence>
<evidence type="ECO:0000256" key="4">
    <source>
        <dbReference type="ARBA" id="ARBA00022989"/>
    </source>
</evidence>
<keyword evidence="2" id="KW-0813">Transport</keyword>
<protein>
    <submittedName>
        <fullName evidence="6">Solute carrier family 25 member 46</fullName>
    </submittedName>
</protein>
<dbReference type="GO" id="GO:0090149">
    <property type="term" value="P:mitochondrial membrane fission"/>
    <property type="evidence" value="ECO:0007669"/>
    <property type="project" value="InterPro"/>
</dbReference>
<evidence type="ECO:0000313" key="6">
    <source>
        <dbReference type="EMBL" id="KOB68638.1"/>
    </source>
</evidence>
<organism evidence="6 7">
    <name type="scientific">Operophtera brumata</name>
    <name type="common">Winter moth</name>
    <name type="synonym">Phalaena brumata</name>
    <dbReference type="NCBI Taxonomy" id="104452"/>
    <lineage>
        <taxon>Eukaryota</taxon>
        <taxon>Metazoa</taxon>
        <taxon>Ecdysozoa</taxon>
        <taxon>Arthropoda</taxon>
        <taxon>Hexapoda</taxon>
        <taxon>Insecta</taxon>
        <taxon>Pterygota</taxon>
        <taxon>Neoptera</taxon>
        <taxon>Endopterygota</taxon>
        <taxon>Lepidoptera</taxon>
        <taxon>Glossata</taxon>
        <taxon>Ditrysia</taxon>
        <taxon>Geometroidea</taxon>
        <taxon>Geometridae</taxon>
        <taxon>Larentiinae</taxon>
        <taxon>Operophtera</taxon>
    </lineage>
</organism>
<dbReference type="Proteomes" id="UP000037510">
    <property type="component" value="Unassembled WGS sequence"/>
</dbReference>
<keyword evidence="4" id="KW-0812">Transmembrane</keyword>
<comment type="caution">
    <text evidence="6">The sequence shown here is derived from an EMBL/GenBank/DDBJ whole genome shotgun (WGS) entry which is preliminary data.</text>
</comment>
<reference evidence="6 7" key="1">
    <citation type="journal article" date="2015" name="Genome Biol. Evol.">
        <title>The genome of winter moth (Operophtera brumata) provides a genomic perspective on sexual dimorphism and phenology.</title>
        <authorList>
            <person name="Derks M.F."/>
            <person name="Smit S."/>
            <person name="Salis L."/>
            <person name="Schijlen E."/>
            <person name="Bossers A."/>
            <person name="Mateman C."/>
            <person name="Pijl A.S."/>
            <person name="de Ridder D."/>
            <person name="Groenen M.A."/>
            <person name="Visser M.E."/>
            <person name="Megens H.J."/>
        </authorList>
    </citation>
    <scope>NUCLEOTIDE SEQUENCE [LARGE SCALE GENOMIC DNA]</scope>
    <source>
        <strain evidence="6">WM2013NL</strain>
        <tissue evidence="6">Head and thorax</tissue>
    </source>
</reference>
<keyword evidence="5" id="KW-0496">Mitochondrion</keyword>
<evidence type="ECO:0000256" key="3">
    <source>
        <dbReference type="ARBA" id="ARBA00022737"/>
    </source>
</evidence>
<proteinExistence type="predicted"/>
<gene>
    <name evidence="6" type="ORF">OBRU01_17952</name>
</gene>
<accession>A0A0L7KZF3</accession>
<evidence type="ECO:0000313" key="7">
    <source>
        <dbReference type="Proteomes" id="UP000037510"/>
    </source>
</evidence>
<dbReference type="EMBL" id="JTDY01004076">
    <property type="protein sequence ID" value="KOB68638.1"/>
    <property type="molecule type" value="Genomic_DNA"/>
</dbReference>
<dbReference type="AlphaFoldDB" id="A0A0L7KZF3"/>
<keyword evidence="3" id="KW-0677">Repeat</keyword>
<comment type="subcellular location">
    <subcellularLocation>
        <location evidence="1">Mitochondrion membrane</location>
        <topology evidence="1">Multi-pass membrane protein</topology>
    </subcellularLocation>
</comment>